<sequence>MEAKKMFENNHSRYASYGTVAALPGDMIDAVWEIIDQDLQGVFPLENLLTFKLHNNQGTTTFEYVQLDENDHPGALSAGFDTDFAYAPELPDTVLAYDDGDSQIILLPSETADH</sequence>
<gene>
    <name evidence="1" type="ORF">FD07_GL000431</name>
</gene>
<proteinExistence type="predicted"/>
<dbReference type="eggNOG" id="ENOG503370N">
    <property type="taxonomic scope" value="Bacteria"/>
</dbReference>
<protein>
    <submittedName>
        <fullName evidence="1">Uncharacterized protein</fullName>
    </submittedName>
</protein>
<keyword evidence="2" id="KW-1185">Reference proteome</keyword>
<evidence type="ECO:0000313" key="2">
    <source>
        <dbReference type="Proteomes" id="UP000051176"/>
    </source>
</evidence>
<accession>A0A0R1GSL0</accession>
<evidence type="ECO:0000313" key="1">
    <source>
        <dbReference type="EMBL" id="KRK36846.1"/>
    </source>
</evidence>
<organism evidence="1 2">
    <name type="scientific">Levilactobacillus parabrevis ATCC 53295</name>
    <dbReference type="NCBI Taxonomy" id="1267003"/>
    <lineage>
        <taxon>Bacteria</taxon>
        <taxon>Bacillati</taxon>
        <taxon>Bacillota</taxon>
        <taxon>Bacilli</taxon>
        <taxon>Lactobacillales</taxon>
        <taxon>Lactobacillaceae</taxon>
        <taxon>Levilactobacillus</taxon>
    </lineage>
</organism>
<dbReference type="Proteomes" id="UP000051176">
    <property type="component" value="Unassembled WGS sequence"/>
</dbReference>
<dbReference type="STRING" id="357278.IV61_GL000508"/>
<dbReference type="Gene3D" id="3.10.450.150">
    <property type="entry name" value="enterococcus faecalis protein"/>
    <property type="match status" value="1"/>
</dbReference>
<comment type="caution">
    <text evidence="1">The sequence shown here is derived from an EMBL/GenBank/DDBJ whole genome shotgun (WGS) entry which is preliminary data.</text>
</comment>
<dbReference type="PATRIC" id="fig|1267003.4.peg.466"/>
<name>A0A0R1GSL0_9LACO</name>
<dbReference type="InterPro" id="IPR009303">
    <property type="entry name" value="DUF960"/>
</dbReference>
<dbReference type="EMBL" id="AZCZ01000015">
    <property type="protein sequence ID" value="KRK36846.1"/>
    <property type="molecule type" value="Genomic_DNA"/>
</dbReference>
<dbReference type="AlphaFoldDB" id="A0A0R1GSL0"/>
<reference evidence="1 2" key="1">
    <citation type="journal article" date="2015" name="Genome Announc.">
        <title>Expanding the biotechnology potential of lactobacilli through comparative genomics of 213 strains and associated genera.</title>
        <authorList>
            <person name="Sun Z."/>
            <person name="Harris H.M."/>
            <person name="McCann A."/>
            <person name="Guo C."/>
            <person name="Argimon S."/>
            <person name="Zhang W."/>
            <person name="Yang X."/>
            <person name="Jeffery I.B."/>
            <person name="Cooney J.C."/>
            <person name="Kagawa T.F."/>
            <person name="Liu W."/>
            <person name="Song Y."/>
            <person name="Salvetti E."/>
            <person name="Wrobel A."/>
            <person name="Rasinkangas P."/>
            <person name="Parkhill J."/>
            <person name="Rea M.C."/>
            <person name="O'Sullivan O."/>
            <person name="Ritari J."/>
            <person name="Douillard F.P."/>
            <person name="Paul Ross R."/>
            <person name="Yang R."/>
            <person name="Briner A.E."/>
            <person name="Felis G.E."/>
            <person name="de Vos W.M."/>
            <person name="Barrangou R."/>
            <person name="Klaenhammer T.R."/>
            <person name="Caufield P.W."/>
            <person name="Cui Y."/>
            <person name="Zhang H."/>
            <person name="O'Toole P.W."/>
        </authorList>
    </citation>
    <scope>NUCLEOTIDE SEQUENCE [LARGE SCALE GENOMIC DNA]</scope>
    <source>
        <strain evidence="1 2">ATCC 53295</strain>
    </source>
</reference>
<dbReference type="Pfam" id="PF06124">
    <property type="entry name" value="DUF960"/>
    <property type="match status" value="1"/>
</dbReference>